<keyword evidence="2" id="KW-1185">Reference proteome</keyword>
<dbReference type="EMBL" id="CAAALY010129339">
    <property type="protein sequence ID" value="VEL32023.1"/>
    <property type="molecule type" value="Genomic_DNA"/>
</dbReference>
<proteinExistence type="predicted"/>
<dbReference type="GO" id="GO:0032480">
    <property type="term" value="P:negative regulation of type I interferon production"/>
    <property type="evidence" value="ECO:0007669"/>
    <property type="project" value="InterPro"/>
</dbReference>
<comment type="caution">
    <text evidence="1">The sequence shown here is derived from an EMBL/GenBank/DDBJ whole genome shotgun (WGS) entry which is preliminary data.</text>
</comment>
<sequence length="190" mass="22506">LDLFPVKASRSRFSPLKKINTSKKTKFIRKPDVSDDDDVPEEWDRFESLHDDPYNIERANKMSLKYEDKSDHPWEKGGSGLVFHTDERTWRKLDPLRKEEFFDEPSSFDWDIDMEAYEDIGAAYRKGCDMDTLQLIEMHKHREEEFYHCLEKDKTIKSGIAYSQSLLQVNLSSICLKYFCLGFYIIKLTI</sequence>
<accession>A0A3S5AYX6</accession>
<dbReference type="GO" id="GO:0045893">
    <property type="term" value="P:positive regulation of DNA-templated transcription"/>
    <property type="evidence" value="ECO:0007669"/>
    <property type="project" value="TreeGrafter"/>
</dbReference>
<protein>
    <submittedName>
        <fullName evidence="1">Uncharacterized protein</fullName>
    </submittedName>
</protein>
<dbReference type="AlphaFoldDB" id="A0A3S5AYX6"/>
<name>A0A3S5AYX6_9PLAT</name>
<dbReference type="PANTHER" id="PTHR14390">
    <property type="entry name" value="G PATCH DOMAIN CONTAINING PROTEIN 3"/>
    <property type="match status" value="1"/>
</dbReference>
<feature type="non-terminal residue" evidence="1">
    <location>
        <position position="1"/>
    </location>
</feature>
<evidence type="ECO:0000313" key="2">
    <source>
        <dbReference type="Proteomes" id="UP000784294"/>
    </source>
</evidence>
<evidence type="ECO:0000313" key="1">
    <source>
        <dbReference type="EMBL" id="VEL32023.1"/>
    </source>
</evidence>
<organism evidence="1 2">
    <name type="scientific">Protopolystoma xenopodis</name>
    <dbReference type="NCBI Taxonomy" id="117903"/>
    <lineage>
        <taxon>Eukaryota</taxon>
        <taxon>Metazoa</taxon>
        <taxon>Spiralia</taxon>
        <taxon>Lophotrochozoa</taxon>
        <taxon>Platyhelminthes</taxon>
        <taxon>Monogenea</taxon>
        <taxon>Polyopisthocotylea</taxon>
        <taxon>Polystomatidea</taxon>
        <taxon>Polystomatidae</taxon>
        <taxon>Protopolystoma</taxon>
    </lineage>
</organism>
<dbReference type="Proteomes" id="UP000784294">
    <property type="component" value="Unassembled WGS sequence"/>
</dbReference>
<dbReference type="PANTHER" id="PTHR14390:SF2">
    <property type="entry name" value="G PATCH DOMAIN-CONTAINING PROTEIN 3"/>
    <property type="match status" value="1"/>
</dbReference>
<gene>
    <name evidence="1" type="ORF">PXEA_LOCUS25463</name>
</gene>
<reference evidence="1" key="1">
    <citation type="submission" date="2018-11" db="EMBL/GenBank/DDBJ databases">
        <authorList>
            <consortium name="Pathogen Informatics"/>
        </authorList>
    </citation>
    <scope>NUCLEOTIDE SEQUENCE</scope>
</reference>
<dbReference type="GO" id="GO:0039536">
    <property type="term" value="P:negative regulation of RIG-I signaling pathway"/>
    <property type="evidence" value="ECO:0007669"/>
    <property type="project" value="InterPro"/>
</dbReference>
<dbReference type="OrthoDB" id="5842926at2759"/>
<dbReference type="InterPro" id="IPR040341">
    <property type="entry name" value="GPATCH3"/>
</dbReference>